<sequence length="168" mass="18720">MGGNEKHGPRHVAVAIAVRFTAGIQSRANAQVCIVSSRKHDNKWVLPKGGVEKGESAREAARRELQEEAGIYAPIDLPPWKKTDDFPVVPDTKAHSKSPTDDPNDKQFIPHSIYSVHEFLVPSDAAEGPWLESDEREREWVSFDEAKSRVAWRRGMDGLLAHSAFAKI</sequence>
<dbReference type="EMBL" id="CP119878">
    <property type="protein sequence ID" value="WFD34751.1"/>
    <property type="molecule type" value="Genomic_DNA"/>
</dbReference>
<dbReference type="GO" id="GO:0034432">
    <property type="term" value="F:bis(5'-adenosyl)-pentaphosphatase activity"/>
    <property type="evidence" value="ECO:0007669"/>
    <property type="project" value="TreeGrafter"/>
</dbReference>
<comment type="similarity">
    <text evidence="5">Belongs to the Nudix hydrolase family.</text>
</comment>
<keyword evidence="3 5" id="KW-0378">Hydrolase</keyword>
<dbReference type="InterPro" id="IPR000086">
    <property type="entry name" value="NUDIX_hydrolase_dom"/>
</dbReference>
<dbReference type="InterPro" id="IPR020476">
    <property type="entry name" value="Nudix_hydrolase"/>
</dbReference>
<dbReference type="GO" id="GO:1901909">
    <property type="term" value="P:diadenosine hexaphosphate catabolic process"/>
    <property type="evidence" value="ECO:0007669"/>
    <property type="project" value="TreeGrafter"/>
</dbReference>
<dbReference type="GO" id="GO:0005634">
    <property type="term" value="C:nucleus"/>
    <property type="evidence" value="ECO:0007669"/>
    <property type="project" value="TreeGrafter"/>
</dbReference>
<dbReference type="GO" id="GO:0071543">
    <property type="term" value="P:diphosphoinositol polyphosphate metabolic process"/>
    <property type="evidence" value="ECO:0007669"/>
    <property type="project" value="TreeGrafter"/>
</dbReference>
<dbReference type="InterPro" id="IPR015797">
    <property type="entry name" value="NUDIX_hydrolase-like_dom_sf"/>
</dbReference>
<organism evidence="8 9">
    <name type="scientific">Malassezia cuniculi</name>
    <dbReference type="NCBI Taxonomy" id="948313"/>
    <lineage>
        <taxon>Eukaryota</taxon>
        <taxon>Fungi</taxon>
        <taxon>Dikarya</taxon>
        <taxon>Basidiomycota</taxon>
        <taxon>Ustilaginomycotina</taxon>
        <taxon>Malasseziomycetes</taxon>
        <taxon>Malasseziales</taxon>
        <taxon>Malasseziaceae</taxon>
        <taxon>Malassezia</taxon>
    </lineage>
</organism>
<gene>
    <name evidence="8" type="ORF">MCUN1_001595</name>
</gene>
<dbReference type="PROSITE" id="PS51462">
    <property type="entry name" value="NUDIX"/>
    <property type="match status" value="1"/>
</dbReference>
<dbReference type="EC" id="3.6.1.52" evidence="8"/>
<evidence type="ECO:0000259" key="7">
    <source>
        <dbReference type="PROSITE" id="PS51462"/>
    </source>
</evidence>
<dbReference type="GO" id="GO:0000298">
    <property type="term" value="F:endopolyphosphatase activity"/>
    <property type="evidence" value="ECO:0007669"/>
    <property type="project" value="TreeGrafter"/>
</dbReference>
<dbReference type="GO" id="GO:0008486">
    <property type="term" value="F:diphosphoinositol-polyphosphate diphosphatase activity"/>
    <property type="evidence" value="ECO:0007669"/>
    <property type="project" value="UniProtKB-EC"/>
</dbReference>
<dbReference type="GO" id="GO:0005737">
    <property type="term" value="C:cytoplasm"/>
    <property type="evidence" value="ECO:0007669"/>
    <property type="project" value="TreeGrafter"/>
</dbReference>
<evidence type="ECO:0000256" key="2">
    <source>
        <dbReference type="ARBA" id="ARBA00022723"/>
    </source>
</evidence>
<feature type="compositionally biased region" description="Basic and acidic residues" evidence="6">
    <location>
        <begin position="92"/>
        <end position="105"/>
    </location>
</feature>
<evidence type="ECO:0000313" key="8">
    <source>
        <dbReference type="EMBL" id="WFD34751.1"/>
    </source>
</evidence>
<evidence type="ECO:0000256" key="5">
    <source>
        <dbReference type="RuleBase" id="RU003476"/>
    </source>
</evidence>
<reference evidence="8" key="1">
    <citation type="submission" date="2023-03" db="EMBL/GenBank/DDBJ databases">
        <title>Mating type loci evolution in Malassezia.</title>
        <authorList>
            <person name="Coelho M.A."/>
        </authorList>
    </citation>
    <scope>NUCLEOTIDE SEQUENCE</scope>
    <source>
        <strain evidence="8">CBS 11721</strain>
    </source>
</reference>
<dbReference type="PROSITE" id="PS00893">
    <property type="entry name" value="NUDIX_BOX"/>
    <property type="match status" value="1"/>
</dbReference>
<dbReference type="Proteomes" id="UP001219933">
    <property type="component" value="Chromosome 2"/>
</dbReference>
<keyword evidence="9" id="KW-1185">Reference proteome</keyword>
<keyword evidence="2" id="KW-0479">Metal-binding</keyword>
<dbReference type="PANTHER" id="PTHR12629:SF0">
    <property type="entry name" value="DIPHOSPHOINOSITOL-POLYPHOSPHATE DIPHOSPHATASE"/>
    <property type="match status" value="1"/>
</dbReference>
<evidence type="ECO:0000256" key="1">
    <source>
        <dbReference type="ARBA" id="ARBA00001946"/>
    </source>
</evidence>
<dbReference type="SUPFAM" id="SSF55811">
    <property type="entry name" value="Nudix"/>
    <property type="match status" value="1"/>
</dbReference>
<evidence type="ECO:0000256" key="3">
    <source>
        <dbReference type="ARBA" id="ARBA00022801"/>
    </source>
</evidence>
<dbReference type="CDD" id="cd04666">
    <property type="entry name" value="NUDIX_DIPP2_like_Nudt4"/>
    <property type="match status" value="1"/>
</dbReference>
<dbReference type="PANTHER" id="PTHR12629">
    <property type="entry name" value="DIPHOSPHOINOSITOL POLYPHOSPHATE PHOSPHOHYDROLASE"/>
    <property type="match status" value="1"/>
</dbReference>
<keyword evidence="4" id="KW-0460">Magnesium</keyword>
<evidence type="ECO:0000256" key="4">
    <source>
        <dbReference type="ARBA" id="ARBA00022842"/>
    </source>
</evidence>
<dbReference type="GO" id="GO:1901911">
    <property type="term" value="P:adenosine 5'-(hexahydrogen pentaphosphate) catabolic process"/>
    <property type="evidence" value="ECO:0007669"/>
    <property type="project" value="TreeGrafter"/>
</dbReference>
<dbReference type="AlphaFoldDB" id="A0AAF0EUU4"/>
<comment type="cofactor">
    <cofactor evidence="1">
        <name>Mg(2+)</name>
        <dbReference type="ChEBI" id="CHEBI:18420"/>
    </cofactor>
</comment>
<accession>A0AAF0EUU4</accession>
<dbReference type="Pfam" id="PF00293">
    <property type="entry name" value="NUDIX"/>
    <property type="match status" value="1"/>
</dbReference>
<protein>
    <submittedName>
        <fullName evidence="8">Diphosphoinositol-polyphosphate diphosphatase</fullName>
        <ecNumber evidence="8">3.6.1.52</ecNumber>
    </submittedName>
</protein>
<dbReference type="GO" id="GO:1901907">
    <property type="term" value="P:diadenosine pentaphosphate catabolic process"/>
    <property type="evidence" value="ECO:0007669"/>
    <property type="project" value="TreeGrafter"/>
</dbReference>
<dbReference type="PRINTS" id="PR00502">
    <property type="entry name" value="NUDIXFAMILY"/>
</dbReference>
<dbReference type="InterPro" id="IPR047198">
    <property type="entry name" value="DDP-like_NUDIX"/>
</dbReference>
<name>A0AAF0EUU4_9BASI</name>
<dbReference type="Gene3D" id="3.90.79.10">
    <property type="entry name" value="Nucleoside Triphosphate Pyrophosphohydrolase"/>
    <property type="match status" value="1"/>
</dbReference>
<proteinExistence type="inferred from homology"/>
<evidence type="ECO:0000313" key="9">
    <source>
        <dbReference type="Proteomes" id="UP001219933"/>
    </source>
</evidence>
<feature type="domain" description="Nudix hydrolase" evidence="7">
    <location>
        <begin position="9"/>
        <end position="163"/>
    </location>
</feature>
<dbReference type="GO" id="GO:0046872">
    <property type="term" value="F:metal ion binding"/>
    <property type="evidence" value="ECO:0007669"/>
    <property type="project" value="UniProtKB-KW"/>
</dbReference>
<evidence type="ECO:0000256" key="6">
    <source>
        <dbReference type="SAM" id="MobiDB-lite"/>
    </source>
</evidence>
<dbReference type="InterPro" id="IPR020084">
    <property type="entry name" value="NUDIX_hydrolase_CS"/>
</dbReference>
<dbReference type="GO" id="GO:0034431">
    <property type="term" value="F:bis(5'-adenosyl)-hexaphosphatase activity"/>
    <property type="evidence" value="ECO:0007669"/>
    <property type="project" value="TreeGrafter"/>
</dbReference>
<feature type="region of interest" description="Disordered" evidence="6">
    <location>
        <begin position="83"/>
        <end position="107"/>
    </location>
</feature>